<dbReference type="Pfam" id="PF11901">
    <property type="entry name" value="DM9"/>
    <property type="match status" value="3"/>
</dbReference>
<dbReference type="InterPro" id="IPR006616">
    <property type="entry name" value="DM9_repeat"/>
</dbReference>
<dbReference type="VEuPathDB" id="VectorBase:CSON003397"/>
<dbReference type="AlphaFoldDB" id="A0A336ML91"/>
<gene>
    <name evidence="1" type="primary">CSON003397</name>
</gene>
<evidence type="ECO:0000313" key="1">
    <source>
        <dbReference type="EMBL" id="SSX31172.1"/>
    </source>
</evidence>
<dbReference type="OMA" id="MSYHWIR"/>
<accession>A0A336ML91</accession>
<protein>
    <submittedName>
        <fullName evidence="1">CSON003397 protein</fullName>
    </submittedName>
</protein>
<dbReference type="PANTHER" id="PTHR31649:SF1">
    <property type="entry name" value="FARNESOIC ACID O-METHYL TRANSFERASE DOMAIN-CONTAINING PROTEIN"/>
    <property type="match status" value="1"/>
</dbReference>
<dbReference type="EMBL" id="UFQT01001615">
    <property type="protein sequence ID" value="SSX31172.1"/>
    <property type="molecule type" value="Genomic_DNA"/>
</dbReference>
<organism evidence="1">
    <name type="scientific">Culicoides sonorensis</name>
    <name type="common">Biting midge</name>
    <dbReference type="NCBI Taxonomy" id="179676"/>
    <lineage>
        <taxon>Eukaryota</taxon>
        <taxon>Metazoa</taxon>
        <taxon>Ecdysozoa</taxon>
        <taxon>Arthropoda</taxon>
        <taxon>Hexapoda</taxon>
        <taxon>Insecta</taxon>
        <taxon>Pterygota</taxon>
        <taxon>Neoptera</taxon>
        <taxon>Endopterygota</taxon>
        <taxon>Diptera</taxon>
        <taxon>Nematocera</taxon>
        <taxon>Chironomoidea</taxon>
        <taxon>Ceratopogonidae</taxon>
        <taxon>Ceratopogoninae</taxon>
        <taxon>Culicoides</taxon>
        <taxon>Monoculicoides</taxon>
    </lineage>
</organism>
<sequence length="554" mass="60852">MGNNISEMLQAEFPVTFKCHGCKTPFKPDNKVLQCKTGHNFCEGCKETKSECHECNETFLGTRNLALEEIVKQAHETDKKGFTQQFESPKLVLGKPSDGPGWIKCDGKELPGNAVVGGEYSGVPLYVGRALHDGSLIPGKINPNTATCFVGWNGNEFEKDEFEVLCGINSIWVKCSGANIPSNAFPGGKTHNGELLYIGRANHNGTLAIGSVQKSYSACFVSYAEKEYEYKDYEIFVTDDASLITPVIATVPETKPVEVVAATEKKPDIEEKLWRSCIGTNVPANAVQGGHDVDEEPLYIGRVKHEGAITPGKVNADHGLCYVPFGGKEYSRNEYEVLCGVKGSWIPCTQDNIPKNTFIGGKTETGETLYIGRVKHENTITLGKVKPSPNVKNLVWVSSTSNPFPNNAVSASYNKQGHPLYIGRVNHGHSLLPGKVNPLHKLCYFSYDGSEHSSDKYETLVAINDSTENSWKSCSDGDVPNNAFPAGQTEDGEVLYVGRAFHEGVLTHGQIQPSKGVCMLPFYDLEVKVRNYEVFVDEHVARDELQREESQDDL</sequence>
<name>A0A336ML91_CULSO</name>
<dbReference type="PANTHER" id="PTHR31649">
    <property type="entry name" value="AGAP009604-PA"/>
    <property type="match status" value="1"/>
</dbReference>
<proteinExistence type="predicted"/>
<dbReference type="SMART" id="SM00696">
    <property type="entry name" value="DM9"/>
    <property type="match status" value="6"/>
</dbReference>
<reference evidence="1" key="1">
    <citation type="submission" date="2018-07" db="EMBL/GenBank/DDBJ databases">
        <authorList>
            <person name="Quirk P.G."/>
            <person name="Krulwich T.A."/>
        </authorList>
    </citation>
    <scope>NUCLEOTIDE SEQUENCE</scope>
</reference>